<dbReference type="Proteomes" id="UP000499080">
    <property type="component" value="Unassembled WGS sequence"/>
</dbReference>
<evidence type="ECO:0000313" key="2">
    <source>
        <dbReference type="EMBL" id="GBM79683.1"/>
    </source>
</evidence>
<proteinExistence type="predicted"/>
<feature type="non-terminal residue" evidence="2">
    <location>
        <position position="62"/>
    </location>
</feature>
<sequence>MDYPDLPEQPGRDAVLLFHLPSVGSLRPGQGMSSSSSSLAVLAPVFVVLPTVLCKHTLTRSN</sequence>
<protein>
    <submittedName>
        <fullName evidence="2">Uncharacterized protein</fullName>
    </submittedName>
</protein>
<keyword evidence="1" id="KW-1133">Transmembrane helix</keyword>
<feature type="transmembrane region" description="Helical" evidence="1">
    <location>
        <begin position="36"/>
        <end position="54"/>
    </location>
</feature>
<keyword evidence="3" id="KW-1185">Reference proteome</keyword>
<evidence type="ECO:0000313" key="3">
    <source>
        <dbReference type="Proteomes" id="UP000499080"/>
    </source>
</evidence>
<accession>A0A4Y2IPB9</accession>
<comment type="caution">
    <text evidence="2">The sequence shown here is derived from an EMBL/GenBank/DDBJ whole genome shotgun (WGS) entry which is preliminary data.</text>
</comment>
<dbReference type="AlphaFoldDB" id="A0A4Y2IPB9"/>
<evidence type="ECO:0000256" key="1">
    <source>
        <dbReference type="SAM" id="Phobius"/>
    </source>
</evidence>
<organism evidence="2 3">
    <name type="scientific">Araneus ventricosus</name>
    <name type="common">Orbweaver spider</name>
    <name type="synonym">Epeira ventricosa</name>
    <dbReference type="NCBI Taxonomy" id="182803"/>
    <lineage>
        <taxon>Eukaryota</taxon>
        <taxon>Metazoa</taxon>
        <taxon>Ecdysozoa</taxon>
        <taxon>Arthropoda</taxon>
        <taxon>Chelicerata</taxon>
        <taxon>Arachnida</taxon>
        <taxon>Araneae</taxon>
        <taxon>Araneomorphae</taxon>
        <taxon>Entelegynae</taxon>
        <taxon>Araneoidea</taxon>
        <taxon>Araneidae</taxon>
        <taxon>Araneus</taxon>
    </lineage>
</organism>
<gene>
    <name evidence="2" type="ORF">AVEN_72627_1</name>
</gene>
<dbReference type="EMBL" id="BGPR01107455">
    <property type="protein sequence ID" value="GBM79683.1"/>
    <property type="molecule type" value="Genomic_DNA"/>
</dbReference>
<keyword evidence="1" id="KW-0472">Membrane</keyword>
<reference evidence="2 3" key="1">
    <citation type="journal article" date="2019" name="Sci. Rep.">
        <title>Orb-weaving spider Araneus ventricosus genome elucidates the spidroin gene catalogue.</title>
        <authorList>
            <person name="Kono N."/>
            <person name="Nakamura H."/>
            <person name="Ohtoshi R."/>
            <person name="Moran D.A.P."/>
            <person name="Shinohara A."/>
            <person name="Yoshida Y."/>
            <person name="Fujiwara M."/>
            <person name="Mori M."/>
            <person name="Tomita M."/>
            <person name="Arakawa K."/>
        </authorList>
    </citation>
    <scope>NUCLEOTIDE SEQUENCE [LARGE SCALE GENOMIC DNA]</scope>
</reference>
<keyword evidence="1" id="KW-0812">Transmembrane</keyword>
<name>A0A4Y2IPB9_ARAVE</name>